<feature type="domain" description="Nucleotide-diphospho-sugar transferase" evidence="1">
    <location>
        <begin position="79"/>
        <end position="191"/>
    </location>
</feature>
<protein>
    <submittedName>
        <fullName evidence="2">Nucleotide-diphospho-sugar transferase</fullName>
    </submittedName>
</protein>
<keyword evidence="3" id="KW-1185">Reference proteome</keyword>
<dbReference type="Proteomes" id="UP001220964">
    <property type="component" value="Unassembled WGS sequence"/>
</dbReference>
<reference evidence="2" key="1">
    <citation type="submission" date="2023-03" db="EMBL/GenBank/DDBJ databases">
        <title>Multiphase analysis and comparison of six strains from genera Psychromarinibacter, Lutimaribacter, and Maritimibacter, including a novel species: Psychromarinibacter sediminicola sp. nov.</title>
        <authorList>
            <person name="Wang Y.-H."/>
            <person name="Ye M.-Q."/>
            <person name="Du Z.-J."/>
        </authorList>
    </citation>
    <scope>NUCLEOTIDE SEQUENCE</scope>
    <source>
        <strain evidence="2">C21-152</strain>
    </source>
</reference>
<dbReference type="RefSeq" id="WP_275568418.1">
    <property type="nucleotide sequence ID" value="NZ_JARGYC010000046.1"/>
</dbReference>
<dbReference type="GO" id="GO:0016740">
    <property type="term" value="F:transferase activity"/>
    <property type="evidence" value="ECO:0007669"/>
    <property type="project" value="UniProtKB-KW"/>
</dbReference>
<evidence type="ECO:0000313" key="3">
    <source>
        <dbReference type="Proteomes" id="UP001220964"/>
    </source>
</evidence>
<name>A0AAE3T9J8_9RHOB</name>
<dbReference type="Gene3D" id="3.90.550.10">
    <property type="entry name" value="Spore Coat Polysaccharide Biosynthesis Protein SpsA, Chain A"/>
    <property type="match status" value="1"/>
</dbReference>
<dbReference type="InterPro" id="IPR005069">
    <property type="entry name" value="Nucl-diP-sugar_transferase"/>
</dbReference>
<dbReference type="EMBL" id="JARGYC010000046">
    <property type="protein sequence ID" value="MDF0602287.1"/>
    <property type="molecule type" value="Genomic_DNA"/>
</dbReference>
<evidence type="ECO:0000259" key="1">
    <source>
        <dbReference type="Pfam" id="PF03407"/>
    </source>
</evidence>
<dbReference type="InterPro" id="IPR029044">
    <property type="entry name" value="Nucleotide-diphossugar_trans"/>
</dbReference>
<organism evidence="2 3">
    <name type="scientific">Psychromarinibacter sediminicola</name>
    <dbReference type="NCBI Taxonomy" id="3033385"/>
    <lineage>
        <taxon>Bacteria</taxon>
        <taxon>Pseudomonadati</taxon>
        <taxon>Pseudomonadota</taxon>
        <taxon>Alphaproteobacteria</taxon>
        <taxon>Rhodobacterales</taxon>
        <taxon>Paracoccaceae</taxon>
        <taxon>Psychromarinibacter</taxon>
    </lineage>
</organism>
<keyword evidence="2" id="KW-0808">Transferase</keyword>
<dbReference type="SUPFAM" id="SSF53448">
    <property type="entry name" value="Nucleotide-diphospho-sugar transferases"/>
    <property type="match status" value="1"/>
</dbReference>
<evidence type="ECO:0000313" key="2">
    <source>
        <dbReference type="EMBL" id="MDF0602287.1"/>
    </source>
</evidence>
<comment type="caution">
    <text evidence="2">The sequence shown here is derived from an EMBL/GenBank/DDBJ whole genome shotgun (WGS) entry which is preliminary data.</text>
</comment>
<sequence length="284" mass="32503">MNGAAPSRGFVFAATGPGFTEIAGRAAESVRSVHPDGQIDLFTDQPEAAGVFDRVHPLTNVSVRPKFEALLRSRFDRTIYIDADTRMIAPVGDVFDLLDRFDIAAAQDEGQNNPNSRRFWRTSVPAAFPQYNTGVIAVRRSEATDRLFAECDRAFRENGLEKDQPVFRELLYLSDFRIATLPMAYNCMFVRLLAGQDHEQIAPRILHLPRLHQHLSTKKPQLVTARDVVGPLMWRHILRMRRSDMTLDGKRYRKFAPLMDHGPLGRLHRGYRDWLHRRALRASR</sequence>
<proteinExistence type="predicted"/>
<dbReference type="Pfam" id="PF03407">
    <property type="entry name" value="Nucleotid_trans"/>
    <property type="match status" value="1"/>
</dbReference>
<dbReference type="AlphaFoldDB" id="A0AAE3T9J8"/>
<gene>
    <name evidence="2" type="ORF">P1J78_16220</name>
</gene>
<accession>A0AAE3T9J8</accession>